<dbReference type="SUPFAM" id="SSF56574">
    <property type="entry name" value="Serpins"/>
    <property type="match status" value="1"/>
</dbReference>
<dbReference type="InterPro" id="IPR036186">
    <property type="entry name" value="Serpin_sf"/>
</dbReference>
<evidence type="ECO:0000313" key="2">
    <source>
        <dbReference type="EMBL" id="KAH8027855.1"/>
    </source>
</evidence>
<dbReference type="AlphaFoldDB" id="A0A9J6DZY6"/>
<organism evidence="2 3">
    <name type="scientific">Rhipicephalus microplus</name>
    <name type="common">Cattle tick</name>
    <name type="synonym">Boophilus microplus</name>
    <dbReference type="NCBI Taxonomy" id="6941"/>
    <lineage>
        <taxon>Eukaryota</taxon>
        <taxon>Metazoa</taxon>
        <taxon>Ecdysozoa</taxon>
        <taxon>Arthropoda</taxon>
        <taxon>Chelicerata</taxon>
        <taxon>Arachnida</taxon>
        <taxon>Acari</taxon>
        <taxon>Parasitiformes</taxon>
        <taxon>Ixodida</taxon>
        <taxon>Ixodoidea</taxon>
        <taxon>Ixodidae</taxon>
        <taxon>Rhipicephalinae</taxon>
        <taxon>Rhipicephalus</taxon>
        <taxon>Boophilus</taxon>
    </lineage>
</organism>
<dbReference type="Pfam" id="PF00079">
    <property type="entry name" value="Serpin"/>
    <property type="match status" value="1"/>
</dbReference>
<dbReference type="InterPro" id="IPR023796">
    <property type="entry name" value="Serpin_dom"/>
</dbReference>
<sequence>MQSPQPGFDPVTCSITAASLVCMVSVVDFRGSWKQAFDDRTATRELFHESDSRSTSVIMVHQTGRFRFAKCPDLRAMVVELPYEKPGRASMSAASVSLSGICTPASGCVTPAM</sequence>
<gene>
    <name evidence="2" type="ORF">HPB51_010501</name>
</gene>
<dbReference type="EMBL" id="JABSTU010000006">
    <property type="protein sequence ID" value="KAH8027855.1"/>
    <property type="molecule type" value="Genomic_DNA"/>
</dbReference>
<proteinExistence type="predicted"/>
<protein>
    <recommendedName>
        <fullName evidence="1">Serpin domain-containing protein</fullName>
    </recommendedName>
</protein>
<name>A0A9J6DZY6_RHIMP</name>
<dbReference type="Gene3D" id="2.30.39.10">
    <property type="entry name" value="Alpha-1-antitrypsin, domain 1"/>
    <property type="match status" value="1"/>
</dbReference>
<dbReference type="InterPro" id="IPR042185">
    <property type="entry name" value="Serpin_sf_2"/>
</dbReference>
<keyword evidence="3" id="KW-1185">Reference proteome</keyword>
<accession>A0A9J6DZY6</accession>
<feature type="domain" description="Serpin" evidence="1">
    <location>
        <begin position="14"/>
        <end position="91"/>
    </location>
</feature>
<comment type="caution">
    <text evidence="2">The sequence shown here is derived from an EMBL/GenBank/DDBJ whole genome shotgun (WGS) entry which is preliminary data.</text>
</comment>
<dbReference type="Proteomes" id="UP000821866">
    <property type="component" value="Chromosome 4"/>
</dbReference>
<reference evidence="2" key="1">
    <citation type="journal article" date="2020" name="Cell">
        <title>Large-Scale Comparative Analyses of Tick Genomes Elucidate Their Genetic Diversity and Vector Capacities.</title>
        <authorList>
            <consortium name="Tick Genome and Microbiome Consortium (TIGMIC)"/>
            <person name="Jia N."/>
            <person name="Wang J."/>
            <person name="Shi W."/>
            <person name="Du L."/>
            <person name="Sun Y."/>
            <person name="Zhan W."/>
            <person name="Jiang J.F."/>
            <person name="Wang Q."/>
            <person name="Zhang B."/>
            <person name="Ji P."/>
            <person name="Bell-Sakyi L."/>
            <person name="Cui X.M."/>
            <person name="Yuan T.T."/>
            <person name="Jiang B.G."/>
            <person name="Yang W.F."/>
            <person name="Lam T.T."/>
            <person name="Chang Q.C."/>
            <person name="Ding S.J."/>
            <person name="Wang X.J."/>
            <person name="Zhu J.G."/>
            <person name="Ruan X.D."/>
            <person name="Zhao L."/>
            <person name="Wei J.T."/>
            <person name="Ye R.Z."/>
            <person name="Que T.C."/>
            <person name="Du C.H."/>
            <person name="Zhou Y.H."/>
            <person name="Cheng J.X."/>
            <person name="Dai P.F."/>
            <person name="Guo W.B."/>
            <person name="Han X.H."/>
            <person name="Huang E.J."/>
            <person name="Li L.F."/>
            <person name="Wei W."/>
            <person name="Gao Y.C."/>
            <person name="Liu J.Z."/>
            <person name="Shao H.Z."/>
            <person name="Wang X."/>
            <person name="Wang C.C."/>
            <person name="Yang T.C."/>
            <person name="Huo Q.B."/>
            <person name="Li W."/>
            <person name="Chen H.Y."/>
            <person name="Chen S.E."/>
            <person name="Zhou L.G."/>
            <person name="Ni X.B."/>
            <person name="Tian J.H."/>
            <person name="Sheng Y."/>
            <person name="Liu T."/>
            <person name="Pan Y.S."/>
            <person name="Xia L.Y."/>
            <person name="Li J."/>
            <person name="Zhao F."/>
            <person name="Cao W.C."/>
        </authorList>
    </citation>
    <scope>NUCLEOTIDE SEQUENCE</scope>
    <source>
        <strain evidence="2">Rmic-2018</strain>
    </source>
</reference>
<evidence type="ECO:0000313" key="3">
    <source>
        <dbReference type="Proteomes" id="UP000821866"/>
    </source>
</evidence>
<evidence type="ECO:0000259" key="1">
    <source>
        <dbReference type="Pfam" id="PF00079"/>
    </source>
</evidence>
<reference evidence="2" key="2">
    <citation type="submission" date="2021-09" db="EMBL/GenBank/DDBJ databases">
        <authorList>
            <person name="Jia N."/>
            <person name="Wang J."/>
            <person name="Shi W."/>
            <person name="Du L."/>
            <person name="Sun Y."/>
            <person name="Zhan W."/>
            <person name="Jiang J."/>
            <person name="Wang Q."/>
            <person name="Zhang B."/>
            <person name="Ji P."/>
            <person name="Sakyi L.B."/>
            <person name="Cui X."/>
            <person name="Yuan T."/>
            <person name="Jiang B."/>
            <person name="Yang W."/>
            <person name="Lam T.T.-Y."/>
            <person name="Chang Q."/>
            <person name="Ding S."/>
            <person name="Wang X."/>
            <person name="Zhu J."/>
            <person name="Ruan X."/>
            <person name="Zhao L."/>
            <person name="Wei J."/>
            <person name="Que T."/>
            <person name="Du C."/>
            <person name="Cheng J."/>
            <person name="Dai P."/>
            <person name="Han X."/>
            <person name="Huang E."/>
            <person name="Gao Y."/>
            <person name="Liu J."/>
            <person name="Shao H."/>
            <person name="Ye R."/>
            <person name="Li L."/>
            <person name="Wei W."/>
            <person name="Wang X."/>
            <person name="Wang C."/>
            <person name="Huo Q."/>
            <person name="Li W."/>
            <person name="Guo W."/>
            <person name="Chen H."/>
            <person name="Chen S."/>
            <person name="Zhou L."/>
            <person name="Zhou L."/>
            <person name="Ni X."/>
            <person name="Tian J."/>
            <person name="Zhou Y."/>
            <person name="Sheng Y."/>
            <person name="Liu T."/>
            <person name="Pan Y."/>
            <person name="Xia L."/>
            <person name="Li J."/>
            <person name="Zhao F."/>
            <person name="Cao W."/>
        </authorList>
    </citation>
    <scope>NUCLEOTIDE SEQUENCE</scope>
    <source>
        <strain evidence="2">Rmic-2018</strain>
        <tissue evidence="2">Larvae</tissue>
    </source>
</reference>